<comment type="similarity">
    <text evidence="7">Belongs to the TonB-dependent receptor family.</text>
</comment>
<dbReference type="InterPro" id="IPR036942">
    <property type="entry name" value="Beta-barrel_TonB_sf"/>
</dbReference>
<evidence type="ECO:0000256" key="9">
    <source>
        <dbReference type="SAM" id="SignalP"/>
    </source>
</evidence>
<evidence type="ECO:0000256" key="4">
    <source>
        <dbReference type="ARBA" id="ARBA00022692"/>
    </source>
</evidence>
<dbReference type="EMBL" id="FNVS01000003">
    <property type="protein sequence ID" value="SEF61901.1"/>
    <property type="molecule type" value="Genomic_DNA"/>
</dbReference>
<evidence type="ECO:0000259" key="10">
    <source>
        <dbReference type="SMART" id="SM00965"/>
    </source>
</evidence>
<dbReference type="AlphaFoldDB" id="A0A8G2BUV7"/>
<accession>A0A8G2BUV7</accession>
<dbReference type="SMART" id="SM00965">
    <property type="entry name" value="STN"/>
    <property type="match status" value="1"/>
</dbReference>
<dbReference type="NCBIfam" id="TIGR04056">
    <property type="entry name" value="OMP_RagA_SusC"/>
    <property type="match status" value="1"/>
</dbReference>
<dbReference type="InterPro" id="IPR011662">
    <property type="entry name" value="Secretin/TonB_short_N"/>
</dbReference>
<evidence type="ECO:0000313" key="12">
    <source>
        <dbReference type="Proteomes" id="UP000236725"/>
    </source>
</evidence>
<organism evidence="11 12">
    <name type="scientific">Parabacteroides chinchillae</name>
    <dbReference type="NCBI Taxonomy" id="871327"/>
    <lineage>
        <taxon>Bacteria</taxon>
        <taxon>Pseudomonadati</taxon>
        <taxon>Bacteroidota</taxon>
        <taxon>Bacteroidia</taxon>
        <taxon>Bacteroidales</taxon>
        <taxon>Tannerellaceae</taxon>
        <taxon>Parabacteroides</taxon>
    </lineage>
</organism>
<evidence type="ECO:0000256" key="2">
    <source>
        <dbReference type="ARBA" id="ARBA00022448"/>
    </source>
</evidence>
<keyword evidence="6 7" id="KW-0998">Cell outer membrane</keyword>
<name>A0A8G2BUV7_9BACT</name>
<comment type="subcellular location">
    <subcellularLocation>
        <location evidence="1 7">Cell outer membrane</location>
        <topology evidence="1 7">Multi-pass membrane protein</topology>
    </subcellularLocation>
</comment>
<dbReference type="SUPFAM" id="SSF56935">
    <property type="entry name" value="Porins"/>
    <property type="match status" value="1"/>
</dbReference>
<evidence type="ECO:0000256" key="3">
    <source>
        <dbReference type="ARBA" id="ARBA00022452"/>
    </source>
</evidence>
<sequence length="1143" mass="127400">MNKHRNYCLKKGFYGILLSFFSLFSPVSSAYASSNNLLSQEITVNLKKVTVKEVLQAIEKKSGQSFMYDASMIDLDRIVTVDVLNQKLEDVLNDIFKGTNITYEVSGNQIVLASRDSLKVKQSISTKKKKITGVVLDPAGVAVIGANVVVRGSKQGVITGIDGDFSIEVVPDDILQVSYIGYVSQDIRVGNRNTVKVVLKEDTKTLDEVVVVGYGSQRKINVTGSIAQIEAKDLKTATSGNLSSMLQGRLPGLITRQEAGQPGSDGASLLVRGSNTLGNNDPLVIVDGFERPFPNINPDEVESITILKDATSAAVYGVRAANGVILVTTKRGSQQKPTITFNTSAQISMNTNFPKFLNGPDYAYWYDKAEEMDGVPKEARRFSDSDLNRIINGDPEEIFGNTDWFDLLFKKSAPTFTNNVSLNGGNDRFKYFVSLGAFNQNGIIDRTSYDRYNVRANLDAKVIDNLTVSFNIAANQSTQKEPGLSAGLGNSYASIFSQALLAYPFVTAFRPDGSYAGSLNPDNGNQNPLAARDLSGEQNNRSNRFEGSMSIKYDLPFVKGLSFKLNLGYDKGYSMKKSVLLPYKLMVYHMGDKTYHDEWGRHSLSGDATINQWFSDSWRSTVQASANYDNTFGKHAVGALFLYEYAEDNGTGMSAGRKSFPITDIMDLDYGEIVLDDLVKGSHSNFRRAGYVTRLNYAYDERYLFEFTGRIDGSARLPQHNRWGFFPGVALGWRISNESFFKENVSFVDNLKLRLSVGKLGNDNIGETGDYAYIRTMSMGKDPVVMIGNALGRYLGVDRVPNDNIKWETTTSYNIGLETSMWNGLLGAELDLFYMKTKDILQAQGSLMPPSMGGYFPAYLNSGIVDNRGFEITLTHRNKIGEVNYSVRGNLSWARNKVIETTEDPNVPEYRRLTGKPMNQKFGFIAEGLFQSQEEIDHSAVLGPTLPGDIKLKDVNGDGRITYEQDKTWIGRSATPEMMFGLNLAADWKGFDFNMFFQGAALCDISLCGYYSDRKFSDHTFYTQPFFCDGNSPYYLIEKAWRPDYTNAEYPRLGISRRSNGSSESSWWLKNGAYLRLKNAQIGYTIPRILTQKISIERVRFYISGGNLFTIDALPYLDPEMPDVNQGYYPQQRTVEFGLNLTF</sequence>
<feature type="signal peptide" evidence="9">
    <location>
        <begin position="1"/>
        <end position="30"/>
    </location>
</feature>
<dbReference type="Gene3D" id="2.60.40.1120">
    <property type="entry name" value="Carboxypeptidase-like, regulatory domain"/>
    <property type="match status" value="1"/>
</dbReference>
<keyword evidence="2 7" id="KW-0813">Transport</keyword>
<dbReference type="Pfam" id="PF07660">
    <property type="entry name" value="STN"/>
    <property type="match status" value="1"/>
</dbReference>
<dbReference type="Pfam" id="PF13715">
    <property type="entry name" value="CarbopepD_reg_2"/>
    <property type="match status" value="1"/>
</dbReference>
<dbReference type="FunFam" id="2.170.130.10:FF:000003">
    <property type="entry name" value="SusC/RagA family TonB-linked outer membrane protein"/>
    <property type="match status" value="1"/>
</dbReference>
<reference evidence="11 12" key="1">
    <citation type="submission" date="2016-10" db="EMBL/GenBank/DDBJ databases">
        <authorList>
            <person name="Varghese N."/>
            <person name="Submissions S."/>
        </authorList>
    </citation>
    <scope>NUCLEOTIDE SEQUENCE [LARGE SCALE GENOMIC DNA]</scope>
    <source>
        <strain evidence="11 12">DSM 29073</strain>
    </source>
</reference>
<dbReference type="PROSITE" id="PS52016">
    <property type="entry name" value="TONB_DEPENDENT_REC_3"/>
    <property type="match status" value="1"/>
</dbReference>
<proteinExistence type="inferred from homology"/>
<evidence type="ECO:0000256" key="1">
    <source>
        <dbReference type="ARBA" id="ARBA00004571"/>
    </source>
</evidence>
<feature type="domain" description="Secretin/TonB short N-terminal" evidence="10">
    <location>
        <begin position="64"/>
        <end position="115"/>
    </location>
</feature>
<dbReference type="InterPro" id="IPR008969">
    <property type="entry name" value="CarboxyPept-like_regulatory"/>
</dbReference>
<gene>
    <name evidence="11" type="ORF">SAMN05444001_103158</name>
</gene>
<evidence type="ECO:0000256" key="5">
    <source>
        <dbReference type="ARBA" id="ARBA00023136"/>
    </source>
</evidence>
<dbReference type="InterPro" id="IPR023997">
    <property type="entry name" value="TonB-dep_OMP_SusC/RagA_CS"/>
</dbReference>
<dbReference type="InterPro" id="IPR023996">
    <property type="entry name" value="TonB-dep_OMP_SusC/RagA"/>
</dbReference>
<keyword evidence="5 7" id="KW-0472">Membrane</keyword>
<keyword evidence="4 7" id="KW-0812">Transmembrane</keyword>
<dbReference type="InterPro" id="IPR012910">
    <property type="entry name" value="Plug_dom"/>
</dbReference>
<dbReference type="Gene3D" id="2.170.130.10">
    <property type="entry name" value="TonB-dependent receptor, plug domain"/>
    <property type="match status" value="1"/>
</dbReference>
<dbReference type="Gene3D" id="2.40.170.20">
    <property type="entry name" value="TonB-dependent receptor, beta-barrel domain"/>
    <property type="match status" value="1"/>
</dbReference>
<dbReference type="GO" id="GO:0009279">
    <property type="term" value="C:cell outer membrane"/>
    <property type="evidence" value="ECO:0007669"/>
    <property type="project" value="UniProtKB-SubCell"/>
</dbReference>
<comment type="caution">
    <text evidence="11">The sequence shown here is derived from an EMBL/GenBank/DDBJ whole genome shotgun (WGS) entry which is preliminary data.</text>
</comment>
<evidence type="ECO:0000256" key="6">
    <source>
        <dbReference type="ARBA" id="ARBA00023237"/>
    </source>
</evidence>
<keyword evidence="9" id="KW-0732">Signal</keyword>
<keyword evidence="12" id="KW-1185">Reference proteome</keyword>
<protein>
    <submittedName>
        <fullName evidence="11">TonB-linked outer membrane protein, SusC/RagA family</fullName>
    </submittedName>
</protein>
<dbReference type="Proteomes" id="UP000236725">
    <property type="component" value="Unassembled WGS sequence"/>
</dbReference>
<keyword evidence="3 7" id="KW-1134">Transmembrane beta strand</keyword>
<dbReference type="InterPro" id="IPR037066">
    <property type="entry name" value="Plug_dom_sf"/>
</dbReference>
<evidence type="ECO:0000256" key="7">
    <source>
        <dbReference type="PROSITE-ProRule" id="PRU01360"/>
    </source>
</evidence>
<feature type="chain" id="PRO_5034856413" evidence="9">
    <location>
        <begin position="31"/>
        <end position="1143"/>
    </location>
</feature>
<dbReference type="SUPFAM" id="SSF49464">
    <property type="entry name" value="Carboxypeptidase regulatory domain-like"/>
    <property type="match status" value="1"/>
</dbReference>
<dbReference type="Pfam" id="PF07715">
    <property type="entry name" value="Plug"/>
    <property type="match status" value="1"/>
</dbReference>
<dbReference type="RefSeq" id="WP_103982634.1">
    <property type="nucleotide sequence ID" value="NZ_FNVS01000003.1"/>
</dbReference>
<evidence type="ECO:0000313" key="11">
    <source>
        <dbReference type="EMBL" id="SEF61901.1"/>
    </source>
</evidence>
<dbReference type="NCBIfam" id="TIGR04057">
    <property type="entry name" value="SusC_RagA_signa"/>
    <property type="match status" value="1"/>
</dbReference>
<feature type="region of interest" description="Disordered" evidence="8">
    <location>
        <begin position="517"/>
        <end position="538"/>
    </location>
</feature>
<evidence type="ECO:0000256" key="8">
    <source>
        <dbReference type="SAM" id="MobiDB-lite"/>
    </source>
</evidence>
<dbReference type="InterPro" id="IPR039426">
    <property type="entry name" value="TonB-dep_rcpt-like"/>
</dbReference>